<dbReference type="Proteomes" id="UP000298073">
    <property type="component" value="Unassembled WGS sequence"/>
</dbReference>
<dbReference type="OrthoDB" id="10013586at2"/>
<feature type="region of interest" description="Disordered" evidence="1">
    <location>
        <begin position="131"/>
        <end position="150"/>
    </location>
</feature>
<reference evidence="3 5" key="2">
    <citation type="submission" date="2019-04" db="EMBL/GenBank/DDBJ databases">
        <title>Microbes associate with the intestines of laboratory mice.</title>
        <authorList>
            <person name="Navarre W."/>
            <person name="Wong E."/>
            <person name="Huang K."/>
            <person name="Tropini C."/>
            <person name="Ng K."/>
            <person name="Yu B."/>
        </authorList>
    </citation>
    <scope>NUCLEOTIDE SEQUENCE [LARGE SCALE GENOMIC DNA]</scope>
    <source>
        <strain evidence="3 5">NM70_E10</strain>
    </source>
</reference>
<dbReference type="EMBL" id="SRZA01000001">
    <property type="protein sequence ID" value="TGY08667.1"/>
    <property type="molecule type" value="Genomic_DNA"/>
</dbReference>
<dbReference type="EMBL" id="SPPV01000027">
    <property type="protein sequence ID" value="TFU48648.1"/>
    <property type="molecule type" value="Genomic_DNA"/>
</dbReference>
<evidence type="ECO:0000313" key="3">
    <source>
        <dbReference type="EMBL" id="TGY08667.1"/>
    </source>
</evidence>
<protein>
    <submittedName>
        <fullName evidence="3">Uncharacterized protein</fullName>
    </submittedName>
</protein>
<proteinExistence type="predicted"/>
<evidence type="ECO:0000313" key="4">
    <source>
        <dbReference type="Proteomes" id="UP000298073"/>
    </source>
</evidence>
<feature type="compositionally biased region" description="Low complexity" evidence="1">
    <location>
        <begin position="132"/>
        <end position="150"/>
    </location>
</feature>
<evidence type="ECO:0000313" key="2">
    <source>
        <dbReference type="EMBL" id="TFU48648.1"/>
    </source>
</evidence>
<dbReference type="Proteomes" id="UP000305751">
    <property type="component" value="Unassembled WGS sequence"/>
</dbReference>
<dbReference type="AlphaFoldDB" id="A0A4S2B3J5"/>
<name>A0A4S2B3J5_9BACE</name>
<keyword evidence="5" id="KW-1185">Reference proteome</keyword>
<sequence>MKIKELKKKEALCEAINMKFDEANELFEAETLQSMQMAQISGGATDSPIGTFWKIIDAIGKGTYALDTIKSAFDSAADFLNGWRTIVGSTPPPGNPTVTIIKGEKGDISLQIYGAADSIFISKDGEIKLYGPTPITNSGSNPNNGSTDMP</sequence>
<evidence type="ECO:0000256" key="1">
    <source>
        <dbReference type="SAM" id="MobiDB-lite"/>
    </source>
</evidence>
<organism evidence="3 5">
    <name type="scientific">Bacteroides acidifaciens</name>
    <dbReference type="NCBI Taxonomy" id="85831"/>
    <lineage>
        <taxon>Bacteria</taxon>
        <taxon>Pseudomonadati</taxon>
        <taxon>Bacteroidota</taxon>
        <taxon>Bacteroidia</taxon>
        <taxon>Bacteroidales</taxon>
        <taxon>Bacteroidaceae</taxon>
        <taxon>Bacteroides</taxon>
    </lineage>
</organism>
<evidence type="ECO:0000313" key="5">
    <source>
        <dbReference type="Proteomes" id="UP000305751"/>
    </source>
</evidence>
<dbReference type="RefSeq" id="WP_135038307.1">
    <property type="nucleotide sequence ID" value="NZ_CABIXU010000030.1"/>
</dbReference>
<comment type="caution">
    <text evidence="3">The sequence shown here is derived from an EMBL/GenBank/DDBJ whole genome shotgun (WGS) entry which is preliminary data.</text>
</comment>
<reference evidence="2 4" key="1">
    <citation type="submission" date="2019-03" db="EMBL/GenBank/DDBJ databases">
        <title>Diversity of the mouse oral microbiome.</title>
        <authorList>
            <person name="Joseph S."/>
            <person name="Aduse-Opoku J."/>
            <person name="Curtis M."/>
            <person name="Wade W."/>
            <person name="Hashim A."/>
        </authorList>
    </citation>
    <scope>NUCLEOTIDE SEQUENCE [LARGE SCALE GENOMIC DNA]</scope>
    <source>
        <strain evidence="2 4">P2318</strain>
    </source>
</reference>
<accession>A0A4S2B3J5</accession>
<gene>
    <name evidence="2" type="ORF">E4T97_12830</name>
    <name evidence="3" type="ORF">E5356_00075</name>
</gene>